<evidence type="ECO:0000313" key="2">
    <source>
        <dbReference type="Proteomes" id="UP000554144"/>
    </source>
</evidence>
<sequence length="194" mass="22060">MNSRIPQVLVLDTCVLISNVLRRGLLQLARQGCFEPAWSRIIGDEWRRNAARLWSVSQDEVDAQWRSLQQGFPAADCGEIEDYKKGLQRSDPKDWHVIAAARSMQAARPQASVGIVTRNIRDFNRSELHGLDLTLLDPDQLLLRCWEAYPQCMLELLEALPAYAQAPGRPVEAVSVILKRERLFRLNKVCPCNP</sequence>
<name>A0A853H2U2_9BURK</name>
<organism evidence="1 2">
    <name type="scientific">Pollutimonas harenae</name>
    <dbReference type="NCBI Taxonomy" id="657015"/>
    <lineage>
        <taxon>Bacteria</taxon>
        <taxon>Pseudomonadati</taxon>
        <taxon>Pseudomonadota</taxon>
        <taxon>Betaproteobacteria</taxon>
        <taxon>Burkholderiales</taxon>
        <taxon>Alcaligenaceae</taxon>
        <taxon>Pollutimonas</taxon>
    </lineage>
</organism>
<dbReference type="Proteomes" id="UP000554144">
    <property type="component" value="Unassembled WGS sequence"/>
</dbReference>
<comment type="caution">
    <text evidence="1">The sequence shown here is derived from an EMBL/GenBank/DDBJ whole genome shotgun (WGS) entry which is preliminary data.</text>
</comment>
<dbReference type="SUPFAM" id="SSF88723">
    <property type="entry name" value="PIN domain-like"/>
    <property type="match status" value="1"/>
</dbReference>
<dbReference type="InterPro" id="IPR029060">
    <property type="entry name" value="PIN-like_dom_sf"/>
</dbReference>
<proteinExistence type="predicted"/>
<dbReference type="EMBL" id="JACCEV010000002">
    <property type="protein sequence ID" value="NYT85545.1"/>
    <property type="molecule type" value="Genomic_DNA"/>
</dbReference>
<evidence type="ECO:0000313" key="1">
    <source>
        <dbReference type="EMBL" id="NYT85545.1"/>
    </source>
</evidence>
<reference evidence="1 2" key="1">
    <citation type="submission" date="2020-07" db="EMBL/GenBank/DDBJ databases">
        <title>Taxonomic revisions and descriptions of new bacterial species based on genomic comparisons in the high-G+C-content subgroup of the family Alcaligenaceae.</title>
        <authorList>
            <person name="Szabo A."/>
            <person name="Felfoldi T."/>
        </authorList>
    </citation>
    <scope>NUCLEOTIDE SEQUENCE [LARGE SCALE GENOMIC DNA]</scope>
    <source>
        <strain evidence="1 2">DSM 25667</strain>
    </source>
</reference>
<dbReference type="RefSeq" id="WP_130039127.1">
    <property type="nucleotide sequence ID" value="NZ_JACCEV010000002.1"/>
</dbReference>
<dbReference type="OrthoDB" id="8683209at2"/>
<keyword evidence="2" id="KW-1185">Reference proteome</keyword>
<accession>A0A853H2U2</accession>
<protein>
    <submittedName>
        <fullName evidence="1">PIN domain-containing protein</fullName>
    </submittedName>
</protein>
<dbReference type="AlphaFoldDB" id="A0A853H2U2"/>
<gene>
    <name evidence="1" type="ORF">H0A62_08015</name>
</gene>